<proteinExistence type="predicted"/>
<evidence type="ECO:0000313" key="2">
    <source>
        <dbReference type="Proteomes" id="UP000219994"/>
    </source>
</evidence>
<sequence>MGAAHPSILSEDPHEACSPVFKTEAQRLVLFMFTESRVALLWVHMTVMCREVERVQTEKSADAGWSVRQIAYSGAGKQALSKQGR</sequence>
<accession>A0A2A6FQE0</accession>
<reference evidence="2" key="1">
    <citation type="submission" date="2017-03" db="EMBL/GenBank/DDBJ databases">
        <authorList>
            <person name="Lund M.B."/>
        </authorList>
    </citation>
    <scope>NUCLEOTIDE SEQUENCE [LARGE SCALE GENOMIC DNA]</scope>
</reference>
<dbReference type="AlphaFoldDB" id="A0A2A6FQE0"/>
<dbReference type="Proteomes" id="UP000219994">
    <property type="component" value="Unassembled WGS sequence"/>
</dbReference>
<gene>
    <name evidence="1" type="ORF">B5766_10680</name>
</gene>
<dbReference type="EMBL" id="NAEP01000050">
    <property type="protein sequence ID" value="PDQ34633.1"/>
    <property type="molecule type" value="Genomic_DNA"/>
</dbReference>
<evidence type="ECO:0000313" key="1">
    <source>
        <dbReference type="EMBL" id="PDQ34633.1"/>
    </source>
</evidence>
<organism evidence="1 2">
    <name type="scientific">Candidatus Lumbricidiphila eiseniae</name>
    <dbReference type="NCBI Taxonomy" id="1969409"/>
    <lineage>
        <taxon>Bacteria</taxon>
        <taxon>Bacillati</taxon>
        <taxon>Actinomycetota</taxon>
        <taxon>Actinomycetes</taxon>
        <taxon>Micrococcales</taxon>
        <taxon>Microbacteriaceae</taxon>
        <taxon>Candidatus Lumbricidiphila</taxon>
    </lineage>
</organism>
<comment type="caution">
    <text evidence="1">The sequence shown here is derived from an EMBL/GenBank/DDBJ whole genome shotgun (WGS) entry which is preliminary data.</text>
</comment>
<name>A0A2A6FQE0_9MICO</name>
<protein>
    <submittedName>
        <fullName evidence="1">Uncharacterized protein</fullName>
    </submittedName>
</protein>